<dbReference type="SUPFAM" id="SSF117281">
    <property type="entry name" value="Kelch motif"/>
    <property type="match status" value="1"/>
</dbReference>
<evidence type="ECO:0000313" key="3">
    <source>
        <dbReference type="Ensembl" id="ENSLACP00000006759.1"/>
    </source>
</evidence>
<evidence type="ECO:0000256" key="1">
    <source>
        <dbReference type="ARBA" id="ARBA00022441"/>
    </source>
</evidence>
<dbReference type="InterPro" id="IPR015915">
    <property type="entry name" value="Kelch-typ_b-propeller"/>
</dbReference>
<name>H3AAT8_LATCH</name>
<evidence type="ECO:0000313" key="4">
    <source>
        <dbReference type="Proteomes" id="UP000008672"/>
    </source>
</evidence>
<dbReference type="Pfam" id="PF01344">
    <property type="entry name" value="Kelch_1"/>
    <property type="match status" value="3"/>
</dbReference>
<keyword evidence="4" id="KW-1185">Reference proteome</keyword>
<dbReference type="InterPro" id="IPR052310">
    <property type="entry name" value="Kelch/BTB_domain_protein"/>
</dbReference>
<dbReference type="Gene3D" id="2.120.10.80">
    <property type="entry name" value="Kelch-type beta propeller"/>
    <property type="match status" value="1"/>
</dbReference>
<keyword evidence="2" id="KW-0677">Repeat</keyword>
<dbReference type="PANTHER" id="PTHR45972">
    <property type="entry name" value="BTB_2 DOMAIN-CONTAINING PROTEIN"/>
    <property type="match status" value="1"/>
</dbReference>
<dbReference type="SMART" id="SM00612">
    <property type="entry name" value="Kelch"/>
    <property type="match status" value="3"/>
</dbReference>
<reference evidence="4" key="1">
    <citation type="submission" date="2011-08" db="EMBL/GenBank/DDBJ databases">
        <title>The draft genome of Latimeria chalumnae.</title>
        <authorList>
            <person name="Di Palma F."/>
            <person name="Alfoldi J."/>
            <person name="Johnson J."/>
            <person name="Berlin A."/>
            <person name="Gnerre S."/>
            <person name="Jaffe D."/>
            <person name="MacCallum I."/>
            <person name="Young S."/>
            <person name="Walker B.J."/>
            <person name="Lander E."/>
            <person name="Lindblad-Toh K."/>
        </authorList>
    </citation>
    <scope>NUCLEOTIDE SEQUENCE [LARGE SCALE GENOMIC DNA]</scope>
    <source>
        <strain evidence="4">Wild caught</strain>
    </source>
</reference>
<dbReference type="AlphaFoldDB" id="H3AAT8"/>
<dbReference type="GeneTree" id="ENSGT00940000161983"/>
<sequence length="385" mass="43355">MEVISRGSFFQVPEMLQSTLDALKLQLNLGNCLALLAFAKKHRIADLKSSAYRLMSNNYLQILREASIYGQLNATEREFILQTRMEGKRLLVAADLESIYKLRRPQWSLSCPAGALGDAYVYIYSDMEDSWLPLTKIPKEANLKGCAVCSMFNYLFLAGGIKGSTQGGQCSNRVFCYNPMTNIWTEVAPMKQSRSQFKMVAVDGFLYAIGGECLYSVERYDPRLGKWTFRTSLPKGTFAVAHEATTCNGEIYISGGHLFHRLLRYDPCGDLWEECPNSSSRQRSTALVGVRNFLYRFDINRDSGVSVFKYHTLAKVWRECAAVHTRKPSPFQCTVADNTIYCVSKQKTMKFAADGEIPKFEAEELCAFSVGKGTPHPLILSLPEF</sequence>
<dbReference type="InterPro" id="IPR006652">
    <property type="entry name" value="Kelch_1"/>
</dbReference>
<protein>
    <recommendedName>
        <fullName evidence="5">Kelch repeat and BTB domain containing 11</fullName>
    </recommendedName>
</protein>
<evidence type="ECO:0008006" key="5">
    <source>
        <dbReference type="Google" id="ProtNLM"/>
    </source>
</evidence>
<organism evidence="3 4">
    <name type="scientific">Latimeria chalumnae</name>
    <name type="common">Coelacanth</name>
    <dbReference type="NCBI Taxonomy" id="7897"/>
    <lineage>
        <taxon>Eukaryota</taxon>
        <taxon>Metazoa</taxon>
        <taxon>Chordata</taxon>
        <taxon>Craniata</taxon>
        <taxon>Vertebrata</taxon>
        <taxon>Euteleostomi</taxon>
        <taxon>Coelacanthiformes</taxon>
        <taxon>Coelacanthidae</taxon>
        <taxon>Latimeria</taxon>
    </lineage>
</organism>
<dbReference type="PANTHER" id="PTHR45972:SF3">
    <property type="entry name" value="KELCH REPEAT AND BTB DOMAIN-CONTAINING PROTEIN 11"/>
    <property type="match status" value="1"/>
</dbReference>
<dbReference type="Proteomes" id="UP000008672">
    <property type="component" value="Unassembled WGS sequence"/>
</dbReference>
<keyword evidence="1" id="KW-0880">Kelch repeat</keyword>
<dbReference type="EMBL" id="AFYH01233233">
    <property type="status" value="NOT_ANNOTATED_CDS"/>
    <property type="molecule type" value="Genomic_DNA"/>
</dbReference>
<reference evidence="3" key="2">
    <citation type="submission" date="2025-08" db="UniProtKB">
        <authorList>
            <consortium name="Ensembl"/>
        </authorList>
    </citation>
    <scope>IDENTIFICATION</scope>
</reference>
<reference evidence="3" key="3">
    <citation type="submission" date="2025-09" db="UniProtKB">
        <authorList>
            <consortium name="Ensembl"/>
        </authorList>
    </citation>
    <scope>IDENTIFICATION</scope>
</reference>
<dbReference type="Ensembl" id="ENSLACT00000006814.1">
    <property type="protein sequence ID" value="ENSLACP00000006759.1"/>
    <property type="gene ID" value="ENSLACG00000005997.1"/>
</dbReference>
<proteinExistence type="predicted"/>
<accession>H3AAT8</accession>
<evidence type="ECO:0000256" key="2">
    <source>
        <dbReference type="ARBA" id="ARBA00022737"/>
    </source>
</evidence>
<dbReference type="HOGENOM" id="CLU_020313_2_1_1"/>